<keyword evidence="3" id="KW-1185">Reference proteome</keyword>
<dbReference type="EMBL" id="JAKWFO010000006">
    <property type="protein sequence ID" value="KAI9634864.1"/>
    <property type="molecule type" value="Genomic_DNA"/>
</dbReference>
<sequence length="211" mass="22723">MPAKRARTSSPPAAAAEAAPLPPPQPPVTDATLSTLPPLQTRALQLALAALDPRNAEVINAHITAHQNAPLTFAGHVKRVENTSNQYSFARQPNRNQVRDAEFDMMDTAREMLQAIVAECYKPGRSSATRQNGIKAMSEIGDLLSDFGYGDDIATVFMPCDFGPLVSKLIEMMMRRGEDLGVAHEDDFGELVDALGGGDGEDHENDDPVAL</sequence>
<evidence type="ECO:0000256" key="1">
    <source>
        <dbReference type="SAM" id="MobiDB-lite"/>
    </source>
</evidence>
<name>A0AA38H8I9_9TREE</name>
<comment type="caution">
    <text evidence="2">The sequence shown here is derived from an EMBL/GenBank/DDBJ whole genome shotgun (WGS) entry which is preliminary data.</text>
</comment>
<evidence type="ECO:0000313" key="3">
    <source>
        <dbReference type="Proteomes" id="UP001164286"/>
    </source>
</evidence>
<evidence type="ECO:0000313" key="2">
    <source>
        <dbReference type="EMBL" id="KAI9634864.1"/>
    </source>
</evidence>
<dbReference type="AlphaFoldDB" id="A0AA38H8I9"/>
<accession>A0AA38H8I9</accession>
<feature type="compositionally biased region" description="Low complexity" evidence="1">
    <location>
        <begin position="8"/>
        <end position="19"/>
    </location>
</feature>
<reference evidence="2" key="1">
    <citation type="journal article" date="2022" name="G3 (Bethesda)">
        <title>High quality genome of the basidiomycete yeast Dioszegia hungarica PDD-24b-2 isolated from cloud water.</title>
        <authorList>
            <person name="Jarrige D."/>
            <person name="Haridas S."/>
            <person name="Bleykasten-Grosshans C."/>
            <person name="Joly M."/>
            <person name="Nadalig T."/>
            <person name="Sancelme M."/>
            <person name="Vuilleumier S."/>
            <person name="Grigoriev I.V."/>
            <person name="Amato P."/>
            <person name="Bringel F."/>
        </authorList>
    </citation>
    <scope>NUCLEOTIDE SEQUENCE</scope>
    <source>
        <strain evidence="2">PDD-24b-2</strain>
    </source>
</reference>
<feature type="region of interest" description="Disordered" evidence="1">
    <location>
        <begin position="192"/>
        <end position="211"/>
    </location>
</feature>
<feature type="compositionally biased region" description="Acidic residues" evidence="1">
    <location>
        <begin position="199"/>
        <end position="211"/>
    </location>
</feature>
<feature type="region of interest" description="Disordered" evidence="1">
    <location>
        <begin position="1"/>
        <end position="32"/>
    </location>
</feature>
<proteinExistence type="predicted"/>
<dbReference type="Proteomes" id="UP001164286">
    <property type="component" value="Unassembled WGS sequence"/>
</dbReference>
<gene>
    <name evidence="2" type="ORF">MKK02DRAFT_37738</name>
</gene>
<organism evidence="2 3">
    <name type="scientific">Dioszegia hungarica</name>
    <dbReference type="NCBI Taxonomy" id="4972"/>
    <lineage>
        <taxon>Eukaryota</taxon>
        <taxon>Fungi</taxon>
        <taxon>Dikarya</taxon>
        <taxon>Basidiomycota</taxon>
        <taxon>Agaricomycotina</taxon>
        <taxon>Tremellomycetes</taxon>
        <taxon>Tremellales</taxon>
        <taxon>Bulleribasidiaceae</taxon>
        <taxon>Dioszegia</taxon>
    </lineage>
</organism>
<protein>
    <submittedName>
        <fullName evidence="2">Uncharacterized protein</fullName>
    </submittedName>
</protein>
<dbReference type="RefSeq" id="XP_052944641.1">
    <property type="nucleotide sequence ID" value="XM_053089768.1"/>
</dbReference>
<dbReference type="GeneID" id="77728973"/>